<accession>A0ABW3UEF5</accession>
<gene>
    <name evidence="2" type="ORF">ACFQ4B_02375</name>
</gene>
<keyword evidence="1" id="KW-0472">Membrane</keyword>
<evidence type="ECO:0000313" key="3">
    <source>
        <dbReference type="Proteomes" id="UP001597180"/>
    </source>
</evidence>
<dbReference type="RefSeq" id="WP_079908535.1">
    <property type="nucleotide sequence ID" value="NZ_BAABJG010000027.1"/>
</dbReference>
<feature type="transmembrane region" description="Helical" evidence="1">
    <location>
        <begin position="52"/>
        <end position="72"/>
    </location>
</feature>
<keyword evidence="1" id="KW-1133">Transmembrane helix</keyword>
<keyword evidence="1" id="KW-0812">Transmembrane</keyword>
<comment type="caution">
    <text evidence="2">The sequence shown here is derived from an EMBL/GenBank/DDBJ whole genome shotgun (WGS) entry which is preliminary data.</text>
</comment>
<proteinExistence type="predicted"/>
<keyword evidence="3" id="KW-1185">Reference proteome</keyword>
<reference evidence="3" key="1">
    <citation type="journal article" date="2019" name="Int. J. Syst. Evol. Microbiol.">
        <title>The Global Catalogue of Microorganisms (GCM) 10K type strain sequencing project: providing services to taxonomists for standard genome sequencing and annotation.</title>
        <authorList>
            <consortium name="The Broad Institute Genomics Platform"/>
            <consortium name="The Broad Institute Genome Sequencing Center for Infectious Disease"/>
            <person name="Wu L."/>
            <person name="Ma J."/>
        </authorList>
    </citation>
    <scope>NUCLEOTIDE SEQUENCE [LARGE SCALE GENOMIC DNA]</scope>
    <source>
        <strain evidence="3">CCUG 53270</strain>
    </source>
</reference>
<organism evidence="2 3">
    <name type="scientific">Paenibacillus vulneris</name>
    <dbReference type="NCBI Taxonomy" id="1133364"/>
    <lineage>
        <taxon>Bacteria</taxon>
        <taxon>Bacillati</taxon>
        <taxon>Bacillota</taxon>
        <taxon>Bacilli</taxon>
        <taxon>Bacillales</taxon>
        <taxon>Paenibacillaceae</taxon>
        <taxon>Paenibacillus</taxon>
    </lineage>
</organism>
<name>A0ABW3UEF5_9BACL</name>
<evidence type="ECO:0000313" key="2">
    <source>
        <dbReference type="EMBL" id="MFD1218954.1"/>
    </source>
</evidence>
<dbReference type="Proteomes" id="UP001597180">
    <property type="component" value="Unassembled WGS sequence"/>
</dbReference>
<feature type="transmembrane region" description="Helical" evidence="1">
    <location>
        <begin position="20"/>
        <end position="40"/>
    </location>
</feature>
<evidence type="ECO:0000256" key="1">
    <source>
        <dbReference type="SAM" id="Phobius"/>
    </source>
</evidence>
<dbReference type="EMBL" id="JBHTLU010000007">
    <property type="protein sequence ID" value="MFD1218954.1"/>
    <property type="molecule type" value="Genomic_DNA"/>
</dbReference>
<sequence length="94" mass="10968">MNEMQASKWSKTRAMGKAKYVMYFGVLSWGLPLAALFTLMEWLTQGTVSTSWVYIRIIVMAIIGFFIANFRWEAREKKLEMFHQPKKSQAKAKL</sequence>
<protein>
    <submittedName>
        <fullName evidence="2">Uncharacterized protein</fullName>
    </submittedName>
</protein>